<evidence type="ECO:0000256" key="7">
    <source>
        <dbReference type="ARBA" id="ARBA00022692"/>
    </source>
</evidence>
<proteinExistence type="inferred from homology"/>
<feature type="domain" description="ABC3 transporter permease C-terminal" evidence="12">
    <location>
        <begin position="238"/>
        <end position="349"/>
    </location>
</feature>
<feature type="transmembrane region" description="Helical" evidence="11">
    <location>
        <begin position="238"/>
        <end position="260"/>
    </location>
</feature>
<keyword evidence="15" id="KW-1185">Reference proteome</keyword>
<reference evidence="14 15" key="1">
    <citation type="submission" date="2015-04" db="EMBL/GenBank/DDBJ databases">
        <title>Taxonomic description and genome sequence of Bacillus campisalis sp. nov., a novel member of the genus Bacillus isolated from solar saltern.</title>
        <authorList>
            <person name="Mathan Kumar R."/>
            <person name="Kaur G."/>
            <person name="Kumar A."/>
            <person name="Singh N.K."/>
            <person name="Kaur N."/>
            <person name="Kumar N."/>
            <person name="Mayilraj S."/>
        </authorList>
    </citation>
    <scope>NUCLEOTIDE SEQUENCE [LARGE SCALE GENOMIC DNA]</scope>
    <source>
        <strain evidence="14 15">SA2-6</strain>
    </source>
</reference>
<evidence type="ECO:0000259" key="12">
    <source>
        <dbReference type="Pfam" id="PF02687"/>
    </source>
</evidence>
<dbReference type="GO" id="GO:0005886">
    <property type="term" value="C:plasma membrane"/>
    <property type="evidence" value="ECO:0007669"/>
    <property type="project" value="UniProtKB-SubCell"/>
</dbReference>
<organism evidence="14 15">
    <name type="scientific">Mesobacillus campisalis</name>
    <dbReference type="NCBI Taxonomy" id="1408103"/>
    <lineage>
        <taxon>Bacteria</taxon>
        <taxon>Bacillati</taxon>
        <taxon>Bacillota</taxon>
        <taxon>Bacilli</taxon>
        <taxon>Bacillales</taxon>
        <taxon>Bacillaceae</taxon>
        <taxon>Mesobacillus</taxon>
    </lineage>
</organism>
<feature type="transmembrane region" description="Helical" evidence="11">
    <location>
        <begin position="322"/>
        <end position="341"/>
    </location>
</feature>
<evidence type="ECO:0000256" key="10">
    <source>
        <dbReference type="ARBA" id="ARBA00024973"/>
    </source>
</evidence>
<evidence type="ECO:0000256" key="4">
    <source>
        <dbReference type="ARBA" id="ARBA00016962"/>
    </source>
</evidence>
<comment type="subunit">
    <text evidence="3">The complex is composed of two ATP-binding proteins (HrtA), two transmembrane proteins (HrtB) and a solute-binding protein.</text>
</comment>
<keyword evidence="6" id="KW-1003">Cell membrane</keyword>
<dbReference type="PANTHER" id="PTHR43738:SF1">
    <property type="entry name" value="HEMIN TRANSPORT SYSTEM PERMEASE PROTEIN HRTB-RELATED"/>
    <property type="match status" value="1"/>
</dbReference>
<evidence type="ECO:0000259" key="13">
    <source>
        <dbReference type="Pfam" id="PF12704"/>
    </source>
</evidence>
<evidence type="ECO:0000256" key="1">
    <source>
        <dbReference type="ARBA" id="ARBA00004651"/>
    </source>
</evidence>
<dbReference type="OrthoDB" id="384327at2"/>
<keyword evidence="7 11" id="KW-0812">Transmembrane</keyword>
<dbReference type="EMBL" id="LAYY01000017">
    <property type="protein sequence ID" value="KKK37106.1"/>
    <property type="molecule type" value="Genomic_DNA"/>
</dbReference>
<evidence type="ECO:0000313" key="15">
    <source>
        <dbReference type="Proteomes" id="UP000034166"/>
    </source>
</evidence>
<dbReference type="InterPro" id="IPR003838">
    <property type="entry name" value="ABC3_permease_C"/>
</dbReference>
<accession>A0A0M2STR6</accession>
<evidence type="ECO:0000313" key="14">
    <source>
        <dbReference type="EMBL" id="KKK37106.1"/>
    </source>
</evidence>
<comment type="function">
    <text evidence="10">Part of the ABC transporter complex hrt involved in hemin import. Responsible for the translocation of the substrate across the membrane.</text>
</comment>
<keyword evidence="8 11" id="KW-1133">Transmembrane helix</keyword>
<dbReference type="PATRIC" id="fig|1408103.3.peg.3428"/>
<keyword evidence="5" id="KW-0813">Transport</keyword>
<feature type="transmembrane region" description="Helical" evidence="11">
    <location>
        <begin position="288"/>
        <end position="310"/>
    </location>
</feature>
<dbReference type="InterPro" id="IPR025857">
    <property type="entry name" value="MacB_PCD"/>
</dbReference>
<dbReference type="Pfam" id="PF02687">
    <property type="entry name" value="FtsX"/>
    <property type="match status" value="1"/>
</dbReference>
<dbReference type="Proteomes" id="UP000034166">
    <property type="component" value="Unassembled WGS sequence"/>
</dbReference>
<dbReference type="PANTHER" id="PTHR43738">
    <property type="entry name" value="ABC TRANSPORTER, MEMBRANE PROTEIN"/>
    <property type="match status" value="1"/>
</dbReference>
<protein>
    <recommendedName>
        <fullName evidence="4">Putative hemin transport system permease protein HrtB</fullName>
    </recommendedName>
</protein>
<keyword evidence="9 11" id="KW-0472">Membrane</keyword>
<sequence>MFLAWNEMKNNKLRFSLIVGVLTLVSYLVFFLSGLANGLENLNKEAVVKWDADGIILTEESDINLPQSSMNPDEYDGNGASEYATLGQFNAIATSGEQKSPVAIFGISEDEFIMPDVTEGRAFKYTGEVVADDSLREEGFQIGDELKLSSVDETLTISGFTEDARFNASPVLYGSFETLQKVRFGDSAENRDYKVNGFVVRTGNLDEIEVADSLQVVPTQTFIEGMPGYSEQSLTLSFMIYFLFIISAVILAIFLYVLTIQKISIFGVMKAQGVSSGYLAKSVVAQTFLLALAGTIIGFVLTIATGYFLPAAVPVAFNYMDMLIYGAVLVFVSVLGALFSIQTIVKIDPLEAIGG</sequence>
<comment type="caution">
    <text evidence="14">The sequence shown here is derived from an EMBL/GenBank/DDBJ whole genome shotgun (WGS) entry which is preliminary data.</text>
</comment>
<evidence type="ECO:0000256" key="3">
    <source>
        <dbReference type="ARBA" id="ARBA00011131"/>
    </source>
</evidence>
<dbReference type="InterPro" id="IPR051125">
    <property type="entry name" value="ABC-4/HrtB_transporter"/>
</dbReference>
<evidence type="ECO:0000256" key="8">
    <source>
        <dbReference type="ARBA" id="ARBA00022989"/>
    </source>
</evidence>
<evidence type="ECO:0000256" key="2">
    <source>
        <dbReference type="ARBA" id="ARBA00008697"/>
    </source>
</evidence>
<dbReference type="RefSeq" id="WP_046524649.1">
    <property type="nucleotide sequence ID" value="NZ_LAYY01000017.1"/>
</dbReference>
<evidence type="ECO:0000256" key="11">
    <source>
        <dbReference type="SAM" id="Phobius"/>
    </source>
</evidence>
<gene>
    <name evidence="14" type="ORF">WQ57_15355</name>
</gene>
<evidence type="ECO:0000256" key="5">
    <source>
        <dbReference type="ARBA" id="ARBA00022448"/>
    </source>
</evidence>
<comment type="subcellular location">
    <subcellularLocation>
        <location evidence="1">Cell membrane</location>
        <topology evidence="1">Multi-pass membrane protein</topology>
    </subcellularLocation>
</comment>
<feature type="domain" description="MacB-like periplasmic core" evidence="13">
    <location>
        <begin position="29"/>
        <end position="188"/>
    </location>
</feature>
<comment type="similarity">
    <text evidence="2">Belongs to the ABC-4 integral membrane protein family. HrtB subfamily.</text>
</comment>
<evidence type="ECO:0000256" key="9">
    <source>
        <dbReference type="ARBA" id="ARBA00023136"/>
    </source>
</evidence>
<evidence type="ECO:0000256" key="6">
    <source>
        <dbReference type="ARBA" id="ARBA00022475"/>
    </source>
</evidence>
<dbReference type="AlphaFoldDB" id="A0A0M2STR6"/>
<name>A0A0M2STR6_9BACI</name>
<dbReference type="Pfam" id="PF12704">
    <property type="entry name" value="MacB_PCD"/>
    <property type="match status" value="1"/>
</dbReference>